<feature type="transmembrane region" description="Helical" evidence="6">
    <location>
        <begin position="206"/>
        <end position="228"/>
    </location>
</feature>
<feature type="transmembrane region" description="Helical" evidence="6">
    <location>
        <begin position="99"/>
        <end position="123"/>
    </location>
</feature>
<evidence type="ECO:0000256" key="2">
    <source>
        <dbReference type="ARBA" id="ARBA00022475"/>
    </source>
</evidence>
<feature type="transmembrane region" description="Helical" evidence="6">
    <location>
        <begin position="271"/>
        <end position="292"/>
    </location>
</feature>
<feature type="transmembrane region" description="Helical" evidence="6">
    <location>
        <begin position="240"/>
        <end position="259"/>
    </location>
</feature>
<dbReference type="InterPro" id="IPR050189">
    <property type="entry name" value="MFS_Efflux_Transporters"/>
</dbReference>
<evidence type="ECO:0000256" key="3">
    <source>
        <dbReference type="ARBA" id="ARBA00022692"/>
    </source>
</evidence>
<feature type="transmembrane region" description="Helical" evidence="6">
    <location>
        <begin position="130"/>
        <end position="149"/>
    </location>
</feature>
<sequence>MDIRSRLVAPVLGLGQIVAFASSYYLLGVLADPIAAELDIPSGWLFLALSAAFLVSAILTPAAGRWLERHGGRRMQGWAHVVFAAALLLLAAAPSPAVAVIAIVGLGVGMAIGLYSSAFAILVEIHGQGARPYITQVAMLGALGGALGWPTSRMLLQAFDWRLACVVWASAHLLVCLPLTVFLLPKRSPRPAEPEGARGRLRWDRRMIQIAALFAGGWVVATAMGAHLPRLLEGLGMTPARAAWAAGLMGASALAARLFDLLVLHRSHPVLTVRLASLFHPLGAAVAVFGGAKLAPLLAVGQGAGNGLLSTASGVLPLHVFGPERYAVRQAMILTPARYFQAVAPAAWALTIDASPLLALALSSLICLGVCALTFGLAPAGE</sequence>
<dbReference type="PANTHER" id="PTHR43124:SF3">
    <property type="entry name" value="CHLORAMPHENICOL EFFLUX PUMP RV0191"/>
    <property type="match status" value="1"/>
</dbReference>
<keyword evidence="3 6" id="KW-0812">Transmembrane</keyword>
<feature type="transmembrane region" description="Helical" evidence="6">
    <location>
        <begin position="357"/>
        <end position="378"/>
    </location>
</feature>
<feature type="transmembrane region" description="Helical" evidence="6">
    <location>
        <begin position="161"/>
        <end position="185"/>
    </location>
</feature>
<gene>
    <name evidence="7" type="ORF">GCM10009422_11850</name>
</gene>
<reference evidence="7 8" key="1">
    <citation type="journal article" date="2019" name="Int. J. Syst. Evol. Microbiol.">
        <title>The Global Catalogue of Microorganisms (GCM) 10K type strain sequencing project: providing services to taxonomists for standard genome sequencing and annotation.</title>
        <authorList>
            <consortium name="The Broad Institute Genomics Platform"/>
            <consortium name="The Broad Institute Genome Sequencing Center for Infectious Disease"/>
            <person name="Wu L."/>
            <person name="Ma J."/>
        </authorList>
    </citation>
    <scope>NUCLEOTIDE SEQUENCE [LARGE SCALE GENOMIC DNA]</scope>
    <source>
        <strain evidence="7 8">JCM 12928</strain>
    </source>
</reference>
<dbReference type="Gene3D" id="1.20.1250.20">
    <property type="entry name" value="MFS general substrate transporter like domains"/>
    <property type="match status" value="1"/>
</dbReference>
<keyword evidence="5 6" id="KW-0472">Membrane</keyword>
<evidence type="ECO:0000256" key="4">
    <source>
        <dbReference type="ARBA" id="ARBA00022989"/>
    </source>
</evidence>
<keyword evidence="8" id="KW-1185">Reference proteome</keyword>
<name>A0ABN1GSL2_9CAUL</name>
<comment type="subcellular location">
    <subcellularLocation>
        <location evidence="1">Cell membrane</location>
        <topology evidence="1">Multi-pass membrane protein</topology>
    </subcellularLocation>
</comment>
<evidence type="ECO:0000256" key="5">
    <source>
        <dbReference type="ARBA" id="ARBA00023136"/>
    </source>
</evidence>
<feature type="transmembrane region" description="Helical" evidence="6">
    <location>
        <begin position="75"/>
        <end position="93"/>
    </location>
</feature>
<evidence type="ECO:0000313" key="7">
    <source>
        <dbReference type="EMBL" id="GAA0618154.1"/>
    </source>
</evidence>
<feature type="transmembrane region" description="Helical" evidence="6">
    <location>
        <begin position="43"/>
        <end position="63"/>
    </location>
</feature>
<dbReference type="Pfam" id="PF07690">
    <property type="entry name" value="MFS_1"/>
    <property type="match status" value="1"/>
</dbReference>
<keyword evidence="2" id="KW-1003">Cell membrane</keyword>
<evidence type="ECO:0000313" key="8">
    <source>
        <dbReference type="Proteomes" id="UP001501352"/>
    </source>
</evidence>
<comment type="caution">
    <text evidence="7">The sequence shown here is derived from an EMBL/GenBank/DDBJ whole genome shotgun (WGS) entry which is preliminary data.</text>
</comment>
<feature type="transmembrane region" description="Helical" evidence="6">
    <location>
        <begin position="7"/>
        <end position="31"/>
    </location>
</feature>
<proteinExistence type="predicted"/>
<dbReference type="PANTHER" id="PTHR43124">
    <property type="entry name" value="PURINE EFFLUX PUMP PBUE"/>
    <property type="match status" value="1"/>
</dbReference>
<keyword evidence="4 6" id="KW-1133">Transmembrane helix</keyword>
<accession>A0ABN1GSL2</accession>
<dbReference type="Proteomes" id="UP001501352">
    <property type="component" value="Unassembled WGS sequence"/>
</dbReference>
<protein>
    <submittedName>
        <fullName evidence="7">MFS transporter</fullName>
    </submittedName>
</protein>
<evidence type="ECO:0000256" key="6">
    <source>
        <dbReference type="SAM" id="Phobius"/>
    </source>
</evidence>
<dbReference type="InterPro" id="IPR036259">
    <property type="entry name" value="MFS_trans_sf"/>
</dbReference>
<dbReference type="EMBL" id="BAAAGA010000002">
    <property type="protein sequence ID" value="GAA0618154.1"/>
    <property type="molecule type" value="Genomic_DNA"/>
</dbReference>
<evidence type="ECO:0000256" key="1">
    <source>
        <dbReference type="ARBA" id="ARBA00004651"/>
    </source>
</evidence>
<dbReference type="SUPFAM" id="SSF103473">
    <property type="entry name" value="MFS general substrate transporter"/>
    <property type="match status" value="1"/>
</dbReference>
<dbReference type="InterPro" id="IPR011701">
    <property type="entry name" value="MFS"/>
</dbReference>
<organism evidence="7 8">
    <name type="scientific">Brevundimonas kwangchunensis</name>
    <dbReference type="NCBI Taxonomy" id="322163"/>
    <lineage>
        <taxon>Bacteria</taxon>
        <taxon>Pseudomonadati</taxon>
        <taxon>Pseudomonadota</taxon>
        <taxon>Alphaproteobacteria</taxon>
        <taxon>Caulobacterales</taxon>
        <taxon>Caulobacteraceae</taxon>
        <taxon>Brevundimonas</taxon>
    </lineage>
</organism>
<dbReference type="RefSeq" id="WP_343791677.1">
    <property type="nucleotide sequence ID" value="NZ_BAAAGA010000002.1"/>
</dbReference>